<accession>A0A7W6DKC9</accession>
<organism evidence="1 2">
    <name type="scientific">Sphingobium fontiphilum</name>
    <dbReference type="NCBI Taxonomy" id="944425"/>
    <lineage>
        <taxon>Bacteria</taxon>
        <taxon>Pseudomonadati</taxon>
        <taxon>Pseudomonadota</taxon>
        <taxon>Alphaproteobacteria</taxon>
        <taxon>Sphingomonadales</taxon>
        <taxon>Sphingomonadaceae</taxon>
        <taxon>Sphingobium</taxon>
    </lineage>
</organism>
<proteinExistence type="predicted"/>
<dbReference type="Gene3D" id="3.30.70.100">
    <property type="match status" value="1"/>
</dbReference>
<dbReference type="EMBL" id="JACIEB010000004">
    <property type="protein sequence ID" value="MBB3982260.1"/>
    <property type="molecule type" value="Genomic_DNA"/>
</dbReference>
<dbReference type="AlphaFoldDB" id="A0A7W6DKC9"/>
<keyword evidence="2" id="KW-1185">Reference proteome</keyword>
<evidence type="ECO:0000313" key="1">
    <source>
        <dbReference type="EMBL" id="MBB3982260.1"/>
    </source>
</evidence>
<dbReference type="SUPFAM" id="SSF54909">
    <property type="entry name" value="Dimeric alpha+beta barrel"/>
    <property type="match status" value="1"/>
</dbReference>
<name>A0A7W6DKC9_9SPHN</name>
<reference evidence="1 2" key="1">
    <citation type="submission" date="2020-08" db="EMBL/GenBank/DDBJ databases">
        <title>Genomic Encyclopedia of Type Strains, Phase IV (KMG-IV): sequencing the most valuable type-strain genomes for metagenomic binning, comparative biology and taxonomic classification.</title>
        <authorList>
            <person name="Goeker M."/>
        </authorList>
    </citation>
    <scope>NUCLEOTIDE SEQUENCE [LARGE SCALE GENOMIC DNA]</scope>
    <source>
        <strain evidence="1 2">DSM 29348</strain>
    </source>
</reference>
<evidence type="ECO:0000313" key="2">
    <source>
        <dbReference type="Proteomes" id="UP000552757"/>
    </source>
</evidence>
<dbReference type="RefSeq" id="WP_183955345.1">
    <property type="nucleotide sequence ID" value="NZ_JACIEB010000004.1"/>
</dbReference>
<comment type="caution">
    <text evidence="1">The sequence shown here is derived from an EMBL/GenBank/DDBJ whole genome shotgun (WGS) entry which is preliminary data.</text>
</comment>
<protein>
    <recommendedName>
        <fullName evidence="3">DUF4286 family protein</fullName>
    </recommendedName>
</protein>
<evidence type="ECO:0008006" key="3">
    <source>
        <dbReference type="Google" id="ProtNLM"/>
    </source>
</evidence>
<dbReference type="Proteomes" id="UP000552757">
    <property type="component" value="Unassembled WGS sequence"/>
</dbReference>
<gene>
    <name evidence="1" type="ORF">GGR44_001923</name>
</gene>
<sequence>MPQFAYVVHSNPVPGREDEYNDWYSNRHLADVVAVPGFVSAQRFRLTDVVADNLPSQRYMAIYTMDTDEPEKVLEHLTSLVETGAMHMSEAFSMEGMATHLYQAITPLVVATGEDN</sequence>
<dbReference type="InterPro" id="IPR011008">
    <property type="entry name" value="Dimeric_a/b-barrel"/>
</dbReference>